<dbReference type="PIRSF" id="PIRSF000332">
    <property type="entry name" value="FMO"/>
    <property type="match status" value="1"/>
</dbReference>
<evidence type="ECO:0000313" key="6">
    <source>
        <dbReference type="EMBL" id="KAF9748164.1"/>
    </source>
</evidence>
<dbReference type="Proteomes" id="UP000616885">
    <property type="component" value="Unassembled WGS sequence"/>
</dbReference>
<dbReference type="InterPro" id="IPR020946">
    <property type="entry name" value="Flavin_mOase-like"/>
</dbReference>
<evidence type="ECO:0000256" key="2">
    <source>
        <dbReference type="ARBA" id="ARBA00022630"/>
    </source>
</evidence>
<dbReference type="GO" id="GO:0050660">
    <property type="term" value="F:flavin adenine dinucleotide binding"/>
    <property type="evidence" value="ECO:0007669"/>
    <property type="project" value="InterPro"/>
</dbReference>
<keyword evidence="2" id="KW-0285">Flavoprotein</keyword>
<keyword evidence="5" id="KW-0560">Oxidoreductase</keyword>
<evidence type="ECO:0000256" key="1">
    <source>
        <dbReference type="ARBA" id="ARBA00009183"/>
    </source>
</evidence>
<organism evidence="6 7">
    <name type="scientific">Bionectria ochroleuca</name>
    <name type="common">Gliocladium roseum</name>
    <dbReference type="NCBI Taxonomy" id="29856"/>
    <lineage>
        <taxon>Eukaryota</taxon>
        <taxon>Fungi</taxon>
        <taxon>Dikarya</taxon>
        <taxon>Ascomycota</taxon>
        <taxon>Pezizomycotina</taxon>
        <taxon>Sordariomycetes</taxon>
        <taxon>Hypocreomycetidae</taxon>
        <taxon>Hypocreales</taxon>
        <taxon>Bionectriaceae</taxon>
        <taxon>Clonostachys</taxon>
    </lineage>
</organism>
<dbReference type="PRINTS" id="PR00370">
    <property type="entry name" value="FMOXYGENASE"/>
</dbReference>
<dbReference type="GO" id="GO:0050661">
    <property type="term" value="F:NADP binding"/>
    <property type="evidence" value="ECO:0007669"/>
    <property type="project" value="InterPro"/>
</dbReference>
<proteinExistence type="inferred from homology"/>
<reference evidence="6" key="1">
    <citation type="submission" date="2020-10" db="EMBL/GenBank/DDBJ databases">
        <title>High-Quality Genome Resource of Clonostachys rosea strain S41 by Oxford Nanopore Long-Read Sequencing.</title>
        <authorList>
            <person name="Wang H."/>
        </authorList>
    </citation>
    <scope>NUCLEOTIDE SEQUENCE</scope>
    <source>
        <strain evidence="6">S41</strain>
    </source>
</reference>
<dbReference type="AlphaFoldDB" id="A0A8H7KDF3"/>
<dbReference type="InterPro" id="IPR000960">
    <property type="entry name" value="Flavin_mOase"/>
</dbReference>
<dbReference type="GO" id="GO:0004499">
    <property type="term" value="F:N,N-dimethylaniline monooxygenase activity"/>
    <property type="evidence" value="ECO:0007669"/>
    <property type="project" value="InterPro"/>
</dbReference>
<accession>A0A8H7KDF3</accession>
<evidence type="ECO:0000256" key="3">
    <source>
        <dbReference type="ARBA" id="ARBA00022827"/>
    </source>
</evidence>
<keyword evidence="4" id="KW-0521">NADP</keyword>
<sequence length="528" mass="59695">MTAAAHVAVIGAGPAGLAAIKSLLDEGFEVTCFEQRANPGGIWAFSEDPTHTSVTSQTKAQLSKFLTPFSDFPHSDDVPRHPTGAHLGAYYRDYAIHYGLTDKIRFGVTVESIKRDESRKLWLVKISGEDTMRPFDKIIYAVGTETKAKLPTIEGQEQFQGRLIHGQAYKRPEEFAGMNVIVLGQGNSAADCAVELTGKASKVYFAHRRGALVIPRMVKGKRFDRFAMWKAVSTLFWAERFFPALHAWMINKNFTAAMRSSWGDIEPEFRFDWHPRYASNVTGVLMTDDLIPALRDGRVQSTWALRKIVGPKAVEMEDGTVLDDVDAIICCTGYSTPFGVFDETAIKFNEPDPKVPPQPNLYYNVISPEYPDSLAFLNFAVLFGSASQCRELASMAIAQIWTGKSSLPPREEMDRQIRERQSWYVKRCYTEPLVQLEGLVEPDSWLRWVHSTAGTGLYENLGWTWQGLRFSLRHPRTYLLLAYGVNTPHMLRYFETGKRKAWDGAMEAIRHANKMSRLDLSKKEEKQE</sequence>
<evidence type="ECO:0000256" key="4">
    <source>
        <dbReference type="ARBA" id="ARBA00022857"/>
    </source>
</evidence>
<dbReference type="Pfam" id="PF00743">
    <property type="entry name" value="FMO-like"/>
    <property type="match status" value="1"/>
</dbReference>
<dbReference type="Gene3D" id="3.50.50.60">
    <property type="entry name" value="FAD/NAD(P)-binding domain"/>
    <property type="match status" value="1"/>
</dbReference>
<evidence type="ECO:0000256" key="5">
    <source>
        <dbReference type="ARBA" id="ARBA00023002"/>
    </source>
</evidence>
<protein>
    <submittedName>
        <fullName evidence="6">Uncharacterized protein</fullName>
    </submittedName>
</protein>
<dbReference type="PANTHER" id="PTHR23023">
    <property type="entry name" value="DIMETHYLANILINE MONOOXYGENASE"/>
    <property type="match status" value="1"/>
</dbReference>
<dbReference type="SUPFAM" id="SSF51905">
    <property type="entry name" value="FAD/NAD(P)-binding domain"/>
    <property type="match status" value="1"/>
</dbReference>
<gene>
    <name evidence="6" type="ORF">IM811_017669</name>
</gene>
<evidence type="ECO:0000313" key="7">
    <source>
        <dbReference type="Proteomes" id="UP000616885"/>
    </source>
</evidence>
<dbReference type="InterPro" id="IPR036188">
    <property type="entry name" value="FAD/NAD-bd_sf"/>
</dbReference>
<name>A0A8H7KDF3_BIOOC</name>
<dbReference type="EMBL" id="JADCTT010000009">
    <property type="protein sequence ID" value="KAF9748164.1"/>
    <property type="molecule type" value="Genomic_DNA"/>
</dbReference>
<keyword evidence="3" id="KW-0274">FAD</keyword>
<dbReference type="InterPro" id="IPR050346">
    <property type="entry name" value="FMO-like"/>
</dbReference>
<comment type="caution">
    <text evidence="6">The sequence shown here is derived from an EMBL/GenBank/DDBJ whole genome shotgun (WGS) entry which is preliminary data.</text>
</comment>
<comment type="similarity">
    <text evidence="1">Belongs to the FMO family.</text>
</comment>